<dbReference type="AlphaFoldDB" id="A0A5M9RA34"/>
<reference evidence="2 3" key="1">
    <citation type="submission" date="2019-09" db="EMBL/GenBank/DDBJ databases">
        <title>Draft genome sequence of various Type strains from the CCUG.</title>
        <authorList>
            <person name="Pineiro-Iglesias B."/>
            <person name="Tunovic T."/>
            <person name="Unosson C."/>
            <person name="Inganas E."/>
            <person name="Ohlen M."/>
            <person name="Cardew S."/>
            <person name="Jensie-Markopoulos S."/>
            <person name="Salva-Serra F."/>
            <person name="Jaen-Luchoro D."/>
            <person name="Karlsson R."/>
            <person name="Svensson-Stadler L."/>
            <person name="Chun J."/>
            <person name="Moore E."/>
        </authorList>
    </citation>
    <scope>NUCLEOTIDE SEQUENCE [LARGE SCALE GENOMIC DNA]</scope>
    <source>
        <strain evidence="2 3">CCUG 53682T</strain>
    </source>
</reference>
<proteinExistence type="predicted"/>
<comment type="caution">
    <text evidence="2">The sequence shown here is derived from an EMBL/GenBank/DDBJ whole genome shotgun (WGS) entry which is preliminary data.</text>
</comment>
<evidence type="ECO:0000313" key="3">
    <source>
        <dbReference type="Proteomes" id="UP000322181"/>
    </source>
</evidence>
<evidence type="ECO:0000256" key="1">
    <source>
        <dbReference type="SAM" id="Coils"/>
    </source>
</evidence>
<feature type="coiled-coil region" evidence="1">
    <location>
        <begin position="148"/>
        <end position="175"/>
    </location>
</feature>
<dbReference type="RefSeq" id="WP_150384789.1">
    <property type="nucleotide sequence ID" value="NZ_BAAAFS010000001.1"/>
</dbReference>
<dbReference type="Proteomes" id="UP000322181">
    <property type="component" value="Unassembled WGS sequence"/>
</dbReference>
<evidence type="ECO:0000313" key="2">
    <source>
        <dbReference type="EMBL" id="KAA8717824.1"/>
    </source>
</evidence>
<keyword evidence="1" id="KW-0175">Coiled coil</keyword>
<dbReference type="EMBL" id="VXKB01000001">
    <property type="protein sequence ID" value="KAA8717824.1"/>
    <property type="molecule type" value="Genomic_DNA"/>
</dbReference>
<protein>
    <submittedName>
        <fullName evidence="2">T3SS regulon anti-activator ExsD family protein</fullName>
    </submittedName>
</protein>
<sequence length="244" mass="29451">MLNKTKDAVFLSDNEIHIFNELYDENYLLSKYICRENIDALKITPWFKRKKKWKIPFKYNDLTMIRNAIRHHPDNWVDYLADTILLSESRYWTDWLITETYEYWLNNNYGDLNALKNQHQKYDTVRNQLSALIMLYTKNRALTGDDMITQTERKLADCNDNLSRLKMDIDKFNQSVPFTQRDFYDAFRAAIYHNNVLQHSAVPEELQTVIDSILLLKENNNNEFLHKWLYQRNICLQGDILRWH</sequence>
<organism evidence="2 3">
    <name type="scientific">Morganella psychrotolerans</name>
    <dbReference type="NCBI Taxonomy" id="368603"/>
    <lineage>
        <taxon>Bacteria</taxon>
        <taxon>Pseudomonadati</taxon>
        <taxon>Pseudomonadota</taxon>
        <taxon>Gammaproteobacteria</taxon>
        <taxon>Enterobacterales</taxon>
        <taxon>Morganellaceae</taxon>
        <taxon>Morganella</taxon>
    </lineage>
</organism>
<accession>A0A5M9RA34</accession>
<name>A0A5M9RA34_9GAMM</name>
<gene>
    <name evidence="2" type="ORF">F4V73_08360</name>
</gene>